<reference evidence="2 3" key="1">
    <citation type="journal article" date="2015" name="Proc. Natl. Acad. Sci. U.S.A.">
        <title>The resurrection genome of Boea hygrometrica: A blueprint for survival of dehydration.</title>
        <authorList>
            <person name="Xiao L."/>
            <person name="Yang G."/>
            <person name="Zhang L."/>
            <person name="Yang X."/>
            <person name="Zhao S."/>
            <person name="Ji Z."/>
            <person name="Zhou Q."/>
            <person name="Hu M."/>
            <person name="Wang Y."/>
            <person name="Chen M."/>
            <person name="Xu Y."/>
            <person name="Jin H."/>
            <person name="Xiao X."/>
            <person name="Hu G."/>
            <person name="Bao F."/>
            <person name="Hu Y."/>
            <person name="Wan P."/>
            <person name="Li L."/>
            <person name="Deng X."/>
            <person name="Kuang T."/>
            <person name="Xiang C."/>
            <person name="Zhu J.K."/>
            <person name="Oliver M.J."/>
            <person name="He Y."/>
        </authorList>
    </citation>
    <scope>NUCLEOTIDE SEQUENCE [LARGE SCALE GENOMIC DNA]</scope>
    <source>
        <strain evidence="3">cv. XS01</strain>
    </source>
</reference>
<accession>A0A2Z7AH50</accession>
<protein>
    <submittedName>
        <fullName evidence="2">Uncharacterized protein</fullName>
    </submittedName>
</protein>
<name>A0A2Z7AH50_9LAMI</name>
<feature type="compositionally biased region" description="Basic residues" evidence="1">
    <location>
        <begin position="153"/>
        <end position="163"/>
    </location>
</feature>
<dbReference type="EMBL" id="KV014988">
    <property type="protein sequence ID" value="KZV21034.1"/>
    <property type="molecule type" value="Genomic_DNA"/>
</dbReference>
<feature type="region of interest" description="Disordered" evidence="1">
    <location>
        <begin position="110"/>
        <end position="289"/>
    </location>
</feature>
<dbReference type="AlphaFoldDB" id="A0A2Z7AH50"/>
<dbReference type="Proteomes" id="UP000250235">
    <property type="component" value="Unassembled WGS sequence"/>
</dbReference>
<evidence type="ECO:0000256" key="1">
    <source>
        <dbReference type="SAM" id="MobiDB-lite"/>
    </source>
</evidence>
<proteinExistence type="predicted"/>
<keyword evidence="3" id="KW-1185">Reference proteome</keyword>
<feature type="compositionally biased region" description="Basic residues" evidence="1">
    <location>
        <begin position="171"/>
        <end position="182"/>
    </location>
</feature>
<feature type="compositionally biased region" description="Basic and acidic residues" evidence="1">
    <location>
        <begin position="123"/>
        <end position="152"/>
    </location>
</feature>
<feature type="compositionally biased region" description="Polar residues" evidence="1">
    <location>
        <begin position="240"/>
        <end position="249"/>
    </location>
</feature>
<organism evidence="2 3">
    <name type="scientific">Dorcoceras hygrometricum</name>
    <dbReference type="NCBI Taxonomy" id="472368"/>
    <lineage>
        <taxon>Eukaryota</taxon>
        <taxon>Viridiplantae</taxon>
        <taxon>Streptophyta</taxon>
        <taxon>Embryophyta</taxon>
        <taxon>Tracheophyta</taxon>
        <taxon>Spermatophyta</taxon>
        <taxon>Magnoliopsida</taxon>
        <taxon>eudicotyledons</taxon>
        <taxon>Gunneridae</taxon>
        <taxon>Pentapetalae</taxon>
        <taxon>asterids</taxon>
        <taxon>lamiids</taxon>
        <taxon>Lamiales</taxon>
        <taxon>Gesneriaceae</taxon>
        <taxon>Didymocarpoideae</taxon>
        <taxon>Trichosporeae</taxon>
        <taxon>Loxocarpinae</taxon>
        <taxon>Dorcoceras</taxon>
    </lineage>
</organism>
<feature type="compositionally biased region" description="Basic and acidic residues" evidence="1">
    <location>
        <begin position="251"/>
        <end position="267"/>
    </location>
</feature>
<sequence>MEHAGMVRMFKYREDTWLKGSFYMVTSENFDLMVTITVGLKVNWAQVLFQVLVAMVNNPTRQSQGFAMQLSVVLERLVKADLRESVKHHPYKVLTDKSMQTYIKKNLTIGPAGETSKASGATDNEHQSTADSIPSKRSEREAGEKNKTEKKAVEKKKKKRRYHICSAGASNKKKHRTKRAKKVPNTVDHHVESHPGSILEIPTRGDEGSGGPVDTIATPLELEKQDGDGSNIPEQDENMKNGNETSNAVGQDERMECKHEQDKEGQDGHVSTIAQGERDKSTAGGPEGLMENEGLIVTLEQIEQEEWHESDQPAQRPTPYTGKDVLAPMEIQEINWVTHFLPNIDPNDKGKGVLPHLDRKNPIEEHYLLVIQNMREQT</sequence>
<evidence type="ECO:0000313" key="2">
    <source>
        <dbReference type="EMBL" id="KZV21034.1"/>
    </source>
</evidence>
<evidence type="ECO:0000313" key="3">
    <source>
        <dbReference type="Proteomes" id="UP000250235"/>
    </source>
</evidence>
<gene>
    <name evidence="2" type="ORF">F511_37048</name>
</gene>